<sequence>MPIINPYISQNIFSAIKKAENILLVSHIRPDGDSLGAILAFYKFLVGQNKKSVMLVNDVLPAGFKFLPHFNQIETDFNNFRGEKFDLIIFLDCGDFMRSGLKNYEDKLKDVLAINIDHHFSNDNFGVINLVMPEISSTSEILYHFFSALDFLIESGIATCLLTGILTDTNFFIHNNTSHATVKSVSELIKSGAKINSVLENIYTTPSFKSLKLYGRALARLQIDTETELATTAIFLDDLEEIRAVEDDLEGLDNYLSLLNDVKGTLILKEHELGFVKGSLRTTRNDVDVAAIAKNFGGGGHKKAAGFKVAGKIVKSETGGWKVERISQVT</sequence>
<accession>A0A2M6WB04</accession>
<dbReference type="Pfam" id="PF01368">
    <property type="entry name" value="DHH"/>
    <property type="match status" value="1"/>
</dbReference>
<dbReference type="PANTHER" id="PTHR47618:SF1">
    <property type="entry name" value="BIFUNCTIONAL OLIGORIBONUCLEASE AND PAP PHOSPHATASE NRNA"/>
    <property type="match status" value="1"/>
</dbReference>
<dbReference type="EMBL" id="PFBP01000019">
    <property type="protein sequence ID" value="PIT89951.1"/>
    <property type="molecule type" value="Genomic_DNA"/>
</dbReference>
<dbReference type="Pfam" id="PF02272">
    <property type="entry name" value="DHHA1"/>
    <property type="match status" value="1"/>
</dbReference>
<name>A0A2M6WB04_9BACT</name>
<evidence type="ECO:0000313" key="3">
    <source>
        <dbReference type="EMBL" id="PIT89951.1"/>
    </source>
</evidence>
<evidence type="ECO:0000313" key="4">
    <source>
        <dbReference type="Proteomes" id="UP000231464"/>
    </source>
</evidence>
<dbReference type="InterPro" id="IPR001667">
    <property type="entry name" value="DDH_dom"/>
</dbReference>
<dbReference type="AlphaFoldDB" id="A0A2M6WB04"/>
<dbReference type="Gene3D" id="3.10.310.30">
    <property type="match status" value="1"/>
</dbReference>
<dbReference type="PANTHER" id="PTHR47618">
    <property type="entry name" value="BIFUNCTIONAL OLIGORIBONUCLEASE AND PAP PHOSPHATASE NRNA"/>
    <property type="match status" value="1"/>
</dbReference>
<comment type="caution">
    <text evidence="3">The sequence shown here is derived from an EMBL/GenBank/DDBJ whole genome shotgun (WGS) entry which is preliminary data.</text>
</comment>
<evidence type="ECO:0000259" key="1">
    <source>
        <dbReference type="Pfam" id="PF01368"/>
    </source>
</evidence>
<feature type="domain" description="DDH" evidence="1">
    <location>
        <begin position="21"/>
        <end position="165"/>
    </location>
</feature>
<dbReference type="Gene3D" id="3.90.1640.10">
    <property type="entry name" value="inorganic pyrophosphatase (n-terminal core)"/>
    <property type="match status" value="1"/>
</dbReference>
<protein>
    <submittedName>
        <fullName evidence="3">Uncharacterized protein</fullName>
    </submittedName>
</protein>
<dbReference type="Proteomes" id="UP000231464">
    <property type="component" value="Unassembled WGS sequence"/>
</dbReference>
<feature type="domain" description="DHHA1" evidence="2">
    <location>
        <begin position="262"/>
        <end position="310"/>
    </location>
</feature>
<reference evidence="4" key="1">
    <citation type="submission" date="2017-09" db="EMBL/GenBank/DDBJ databases">
        <title>Depth-based differentiation of microbial function through sediment-hosted aquifers and enrichment of novel symbionts in the deep terrestrial subsurface.</title>
        <authorList>
            <person name="Probst A.J."/>
            <person name="Ladd B."/>
            <person name="Jarett J.K."/>
            <person name="Geller-Mcgrath D.E."/>
            <person name="Sieber C.M.K."/>
            <person name="Emerson J.B."/>
            <person name="Anantharaman K."/>
            <person name="Thomas B.C."/>
            <person name="Malmstrom R."/>
            <person name="Stieglmeier M."/>
            <person name="Klingl A."/>
            <person name="Woyke T."/>
            <person name="Ryan C.M."/>
            <person name="Banfield J.F."/>
        </authorList>
    </citation>
    <scope>NUCLEOTIDE SEQUENCE [LARGE SCALE GENOMIC DNA]</scope>
</reference>
<dbReference type="GO" id="GO:0003676">
    <property type="term" value="F:nucleic acid binding"/>
    <property type="evidence" value="ECO:0007669"/>
    <property type="project" value="InterPro"/>
</dbReference>
<dbReference type="InterPro" id="IPR051319">
    <property type="entry name" value="Oligoribo/pAp-PDE_c-di-AMP_PDE"/>
</dbReference>
<dbReference type="InterPro" id="IPR038763">
    <property type="entry name" value="DHH_sf"/>
</dbReference>
<dbReference type="InterPro" id="IPR003156">
    <property type="entry name" value="DHHA1_dom"/>
</dbReference>
<dbReference type="SUPFAM" id="SSF64182">
    <property type="entry name" value="DHH phosphoesterases"/>
    <property type="match status" value="1"/>
</dbReference>
<evidence type="ECO:0000259" key="2">
    <source>
        <dbReference type="Pfam" id="PF02272"/>
    </source>
</evidence>
<organism evidence="3 4">
    <name type="scientific">Candidatus Kuenenbacteria bacterium CG10_big_fil_rev_8_21_14_0_10_36_11</name>
    <dbReference type="NCBI Taxonomy" id="1974618"/>
    <lineage>
        <taxon>Bacteria</taxon>
        <taxon>Candidatus Kueneniibacteriota</taxon>
    </lineage>
</organism>
<proteinExistence type="predicted"/>
<gene>
    <name evidence="3" type="ORF">COU23_01200</name>
</gene>